<dbReference type="PROSITE" id="PS00086">
    <property type="entry name" value="CYTOCHROME_P450"/>
    <property type="match status" value="1"/>
</dbReference>
<evidence type="ECO:0000256" key="7">
    <source>
        <dbReference type="ARBA" id="ARBA00022824"/>
    </source>
</evidence>
<evidence type="ECO:0000313" key="17">
    <source>
        <dbReference type="RefSeq" id="XP_033366576.1"/>
    </source>
</evidence>
<keyword evidence="10 13" id="KW-0408">Iron</keyword>
<evidence type="ECO:0000256" key="2">
    <source>
        <dbReference type="ARBA" id="ARBA00004174"/>
    </source>
</evidence>
<dbReference type="AlphaFoldDB" id="A0A6J3LPB8"/>
<keyword evidence="9 14" id="KW-0560">Oxidoreductase</keyword>
<evidence type="ECO:0000256" key="10">
    <source>
        <dbReference type="ARBA" id="ARBA00023004"/>
    </source>
</evidence>
<evidence type="ECO:0000256" key="13">
    <source>
        <dbReference type="PIRSR" id="PIRSR602402-1"/>
    </source>
</evidence>
<comment type="similarity">
    <text evidence="4 14">Belongs to the cytochrome P450 family.</text>
</comment>
<dbReference type="Pfam" id="PF00067">
    <property type="entry name" value="p450"/>
    <property type="match status" value="1"/>
</dbReference>
<sequence length="533" mass="61419">MEINWWPIIAAVVAVIAVAYYRFTRTYDFFEKRGIPYYSYVPILGSIWEAILQRISFAETVEKIYQAFPDSKYIGFFDFSSPIVMIRDLELLKSITVKNFDHFPDHRSFDSVDRDPLFGKNLFALRGDRWKEVRNTLSPAFTSSKMKAMFVLMRECAKEYGDYFASLPADQTTLELKDSFTKYTNDVIATCAFGINVNSIKDPKNKFYVYGREATHFGRSQSIKFFIVRSLPWVARALNIRIIRKQVADFFQDLVAITIKTRDEKGIVRPDMLQLMMETRGKLGPGKDLTIEDMTAQAFVFFFGGFESTSTLMCFAAYEVGINEEVQKRLQDEIDQVLEDCKGEATYEAINDMKYLDAVILESLRMYPTIVAVDRLCVKPFELPPHLPGKKPYIVQGNECIWIPIYGIQRDPQNYPEPNKFNPDRFYSDAKQMLNSSSLFTFGLGPRMCIGNRFAILEAKVLLFYIFAKCNLLPCAKTSIPLKLNKKGFAMTSENGFWFNIQPRNIKKGEVEKITVPGKTMFIEKIPDRHPDN</sequence>
<evidence type="ECO:0000256" key="6">
    <source>
        <dbReference type="ARBA" id="ARBA00022723"/>
    </source>
</evidence>
<keyword evidence="15" id="KW-1133">Transmembrane helix</keyword>
<dbReference type="Gene3D" id="1.10.630.10">
    <property type="entry name" value="Cytochrome P450"/>
    <property type="match status" value="1"/>
</dbReference>
<evidence type="ECO:0000256" key="9">
    <source>
        <dbReference type="ARBA" id="ARBA00023002"/>
    </source>
</evidence>
<keyword evidence="11 14" id="KW-0503">Monooxygenase</keyword>
<dbReference type="GeneID" id="117243321"/>
<keyword evidence="5 13" id="KW-0349">Heme</keyword>
<keyword evidence="6 13" id="KW-0479">Metal-binding</keyword>
<evidence type="ECO:0000256" key="14">
    <source>
        <dbReference type="RuleBase" id="RU000461"/>
    </source>
</evidence>
<dbReference type="InterPro" id="IPR017972">
    <property type="entry name" value="Cyt_P450_CS"/>
</dbReference>
<evidence type="ECO:0000256" key="8">
    <source>
        <dbReference type="ARBA" id="ARBA00022848"/>
    </source>
</evidence>
<evidence type="ECO:0000256" key="1">
    <source>
        <dbReference type="ARBA" id="ARBA00001971"/>
    </source>
</evidence>
<keyword evidence="12 15" id="KW-0472">Membrane</keyword>
<dbReference type="PANTHER" id="PTHR24292:SF54">
    <property type="entry name" value="CYP9F3-RELATED"/>
    <property type="match status" value="1"/>
</dbReference>
<comment type="cofactor">
    <cofactor evidence="1 13">
        <name>heme</name>
        <dbReference type="ChEBI" id="CHEBI:30413"/>
    </cofactor>
</comment>
<dbReference type="GO" id="GO:0005506">
    <property type="term" value="F:iron ion binding"/>
    <property type="evidence" value="ECO:0007669"/>
    <property type="project" value="InterPro"/>
</dbReference>
<dbReference type="PRINTS" id="PR00385">
    <property type="entry name" value="P450"/>
</dbReference>
<dbReference type="PRINTS" id="PR00464">
    <property type="entry name" value="EP450II"/>
</dbReference>
<feature type="binding site" description="axial binding residue" evidence="13">
    <location>
        <position position="449"/>
    </location>
    <ligand>
        <name>heme</name>
        <dbReference type="ChEBI" id="CHEBI:30413"/>
    </ligand>
    <ligandPart>
        <name>Fe</name>
        <dbReference type="ChEBI" id="CHEBI:18248"/>
    </ligandPart>
</feature>
<evidence type="ECO:0000256" key="5">
    <source>
        <dbReference type="ARBA" id="ARBA00022617"/>
    </source>
</evidence>
<dbReference type="InterPro" id="IPR002402">
    <property type="entry name" value="Cyt_P450_E_grp-II"/>
</dbReference>
<dbReference type="SUPFAM" id="SSF48264">
    <property type="entry name" value="Cytochrome P450"/>
    <property type="match status" value="1"/>
</dbReference>
<evidence type="ECO:0000256" key="15">
    <source>
        <dbReference type="SAM" id="Phobius"/>
    </source>
</evidence>
<organism evidence="16 17">
    <name type="scientific">Bombus vosnesenskii</name>
    <dbReference type="NCBI Taxonomy" id="207650"/>
    <lineage>
        <taxon>Eukaryota</taxon>
        <taxon>Metazoa</taxon>
        <taxon>Ecdysozoa</taxon>
        <taxon>Arthropoda</taxon>
        <taxon>Hexapoda</taxon>
        <taxon>Insecta</taxon>
        <taxon>Pterygota</taxon>
        <taxon>Neoptera</taxon>
        <taxon>Endopterygota</taxon>
        <taxon>Hymenoptera</taxon>
        <taxon>Apocrita</taxon>
        <taxon>Aculeata</taxon>
        <taxon>Apoidea</taxon>
        <taxon>Anthophila</taxon>
        <taxon>Apidae</taxon>
        <taxon>Bombus</taxon>
        <taxon>Pyrobombus</taxon>
    </lineage>
</organism>
<dbReference type="CDD" id="cd11056">
    <property type="entry name" value="CYP6-like"/>
    <property type="match status" value="1"/>
</dbReference>
<dbReference type="Proteomes" id="UP000504631">
    <property type="component" value="Unplaced"/>
</dbReference>
<feature type="transmembrane region" description="Helical" evidence="15">
    <location>
        <begin position="6"/>
        <end position="23"/>
    </location>
</feature>
<accession>A0A6J3LPB8</accession>
<dbReference type="PANTHER" id="PTHR24292">
    <property type="entry name" value="CYTOCHROME P450"/>
    <property type="match status" value="1"/>
</dbReference>
<dbReference type="InterPro" id="IPR050476">
    <property type="entry name" value="Insect_CytP450_Detox"/>
</dbReference>
<dbReference type="RefSeq" id="XP_033366576.1">
    <property type="nucleotide sequence ID" value="XM_033510685.1"/>
</dbReference>
<dbReference type="GO" id="GO:0016705">
    <property type="term" value="F:oxidoreductase activity, acting on paired donors, with incorporation or reduction of molecular oxygen"/>
    <property type="evidence" value="ECO:0007669"/>
    <property type="project" value="InterPro"/>
</dbReference>
<evidence type="ECO:0000256" key="3">
    <source>
        <dbReference type="ARBA" id="ARBA00004406"/>
    </source>
</evidence>
<proteinExistence type="inferred from homology"/>
<dbReference type="GO" id="GO:0020037">
    <property type="term" value="F:heme binding"/>
    <property type="evidence" value="ECO:0007669"/>
    <property type="project" value="InterPro"/>
</dbReference>
<keyword evidence="16" id="KW-1185">Reference proteome</keyword>
<reference evidence="17" key="1">
    <citation type="submission" date="2025-08" db="UniProtKB">
        <authorList>
            <consortium name="RefSeq"/>
        </authorList>
    </citation>
    <scope>IDENTIFICATION</scope>
    <source>
        <tissue evidence="17">Muscle</tissue>
    </source>
</reference>
<dbReference type="InterPro" id="IPR036396">
    <property type="entry name" value="Cyt_P450_sf"/>
</dbReference>
<evidence type="ECO:0000313" key="16">
    <source>
        <dbReference type="Proteomes" id="UP000504631"/>
    </source>
</evidence>
<name>A0A6J3LPB8_9HYME</name>
<dbReference type="GO" id="GO:0004497">
    <property type="term" value="F:monooxygenase activity"/>
    <property type="evidence" value="ECO:0007669"/>
    <property type="project" value="UniProtKB-KW"/>
</dbReference>
<evidence type="ECO:0000256" key="11">
    <source>
        <dbReference type="ARBA" id="ARBA00023033"/>
    </source>
</evidence>
<keyword evidence="8" id="KW-0492">Microsome</keyword>
<comment type="subcellular location">
    <subcellularLocation>
        <location evidence="3">Endoplasmic reticulum membrane</location>
        <topology evidence="3">Peripheral membrane protein</topology>
    </subcellularLocation>
    <subcellularLocation>
        <location evidence="2">Microsome membrane</location>
        <topology evidence="2">Peripheral membrane protein</topology>
    </subcellularLocation>
</comment>
<evidence type="ECO:0000256" key="12">
    <source>
        <dbReference type="ARBA" id="ARBA00023136"/>
    </source>
</evidence>
<protein>
    <submittedName>
        <fullName evidence="17">Cytochrome P450 9e2-like</fullName>
    </submittedName>
</protein>
<keyword evidence="15" id="KW-0812">Transmembrane</keyword>
<evidence type="ECO:0000256" key="4">
    <source>
        <dbReference type="ARBA" id="ARBA00010617"/>
    </source>
</evidence>
<keyword evidence="7" id="KW-0256">Endoplasmic reticulum</keyword>
<dbReference type="GO" id="GO:0005789">
    <property type="term" value="C:endoplasmic reticulum membrane"/>
    <property type="evidence" value="ECO:0007669"/>
    <property type="project" value="UniProtKB-SubCell"/>
</dbReference>
<gene>
    <name evidence="17" type="primary">LOC117243321</name>
</gene>
<dbReference type="KEGG" id="bvk:117243321"/>
<dbReference type="InterPro" id="IPR001128">
    <property type="entry name" value="Cyt_P450"/>
</dbReference>
<dbReference type="FunFam" id="1.10.630.10:FF:000042">
    <property type="entry name" value="Cytochrome P450"/>
    <property type="match status" value="1"/>
</dbReference>